<name>A0AAV5TY73_9BILA</name>
<reference evidence="3" key="1">
    <citation type="submission" date="2023-10" db="EMBL/GenBank/DDBJ databases">
        <title>Genome assembly of Pristionchus species.</title>
        <authorList>
            <person name="Yoshida K."/>
            <person name="Sommer R.J."/>
        </authorList>
    </citation>
    <scope>NUCLEOTIDE SEQUENCE</scope>
    <source>
        <strain evidence="3">RS0144</strain>
    </source>
</reference>
<feature type="non-terminal residue" evidence="3">
    <location>
        <position position="104"/>
    </location>
</feature>
<dbReference type="Pfam" id="PF01431">
    <property type="entry name" value="Peptidase_M13"/>
    <property type="match status" value="1"/>
</dbReference>
<dbReference type="InterPro" id="IPR024079">
    <property type="entry name" value="MetalloPept_cat_dom_sf"/>
</dbReference>
<dbReference type="Proteomes" id="UP001432027">
    <property type="component" value="Unassembled WGS sequence"/>
</dbReference>
<feature type="region of interest" description="Disordered" evidence="1">
    <location>
        <begin position="61"/>
        <end position="104"/>
    </location>
</feature>
<dbReference type="GO" id="GO:0004222">
    <property type="term" value="F:metalloendopeptidase activity"/>
    <property type="evidence" value="ECO:0007669"/>
    <property type="project" value="InterPro"/>
</dbReference>
<evidence type="ECO:0000259" key="2">
    <source>
        <dbReference type="Pfam" id="PF01431"/>
    </source>
</evidence>
<comment type="caution">
    <text evidence="3">The sequence shown here is derived from an EMBL/GenBank/DDBJ whole genome shotgun (WGS) entry which is preliminary data.</text>
</comment>
<sequence length="104" mass="11266">NDPHSPDSIRVNGLVSQMPEFSRAFGCKAGDAHFVEPDRVCYLFGEKSTGQKVNTVNISENSADADVDYSESPVLEENNVDVSEVEGSGDYGQANEDPEPLTNE</sequence>
<evidence type="ECO:0000313" key="3">
    <source>
        <dbReference type="EMBL" id="GMS99485.1"/>
    </source>
</evidence>
<evidence type="ECO:0000313" key="4">
    <source>
        <dbReference type="Proteomes" id="UP001432027"/>
    </source>
</evidence>
<dbReference type="InterPro" id="IPR000718">
    <property type="entry name" value="Peptidase_M13"/>
</dbReference>
<dbReference type="EMBL" id="BTSX01000005">
    <property type="protein sequence ID" value="GMS99485.1"/>
    <property type="molecule type" value="Genomic_DNA"/>
</dbReference>
<dbReference type="AlphaFoldDB" id="A0AAV5TY73"/>
<dbReference type="GO" id="GO:0006508">
    <property type="term" value="P:proteolysis"/>
    <property type="evidence" value="ECO:0007669"/>
    <property type="project" value="InterPro"/>
</dbReference>
<gene>
    <name evidence="3" type="ORF">PENTCL1PPCAC_21660</name>
</gene>
<dbReference type="PROSITE" id="PS51885">
    <property type="entry name" value="NEPRILYSIN"/>
    <property type="match status" value="1"/>
</dbReference>
<protein>
    <recommendedName>
        <fullName evidence="2">Peptidase M13 C-terminal domain-containing protein</fullName>
    </recommendedName>
</protein>
<dbReference type="InterPro" id="IPR018497">
    <property type="entry name" value="Peptidase_M13_C"/>
</dbReference>
<feature type="non-terminal residue" evidence="3">
    <location>
        <position position="1"/>
    </location>
</feature>
<organism evidence="3 4">
    <name type="scientific">Pristionchus entomophagus</name>
    <dbReference type="NCBI Taxonomy" id="358040"/>
    <lineage>
        <taxon>Eukaryota</taxon>
        <taxon>Metazoa</taxon>
        <taxon>Ecdysozoa</taxon>
        <taxon>Nematoda</taxon>
        <taxon>Chromadorea</taxon>
        <taxon>Rhabditida</taxon>
        <taxon>Rhabditina</taxon>
        <taxon>Diplogasteromorpha</taxon>
        <taxon>Diplogasteroidea</taxon>
        <taxon>Neodiplogasteridae</taxon>
        <taxon>Pristionchus</taxon>
    </lineage>
</organism>
<dbReference type="SUPFAM" id="SSF55486">
    <property type="entry name" value="Metalloproteases ('zincins'), catalytic domain"/>
    <property type="match status" value="1"/>
</dbReference>
<accession>A0AAV5TY73</accession>
<evidence type="ECO:0000256" key="1">
    <source>
        <dbReference type="SAM" id="MobiDB-lite"/>
    </source>
</evidence>
<proteinExistence type="predicted"/>
<dbReference type="Gene3D" id="3.40.390.10">
    <property type="entry name" value="Collagenase (Catalytic Domain)"/>
    <property type="match status" value="1"/>
</dbReference>
<keyword evidence="4" id="KW-1185">Reference proteome</keyword>
<feature type="domain" description="Peptidase M13 C-terminal" evidence="2">
    <location>
        <begin position="2"/>
        <end position="39"/>
    </location>
</feature>